<proteinExistence type="predicted"/>
<comment type="caution">
    <text evidence="1">The sequence shown here is derived from an EMBL/GenBank/DDBJ whole genome shotgun (WGS) entry which is preliminary data.</text>
</comment>
<evidence type="ECO:0000313" key="1">
    <source>
        <dbReference type="EMBL" id="GFP37507.1"/>
    </source>
</evidence>
<accession>A0A6V8PYU2</accession>
<protein>
    <submittedName>
        <fullName evidence="1">Uncharacterized protein</fullName>
    </submittedName>
</protein>
<organism evidence="1 2">
    <name type="scientific">Candidatus Hakubella thermalkaliphila</name>
    <dbReference type="NCBI Taxonomy" id="2754717"/>
    <lineage>
        <taxon>Bacteria</taxon>
        <taxon>Bacillati</taxon>
        <taxon>Actinomycetota</taxon>
        <taxon>Actinomycetota incertae sedis</taxon>
        <taxon>Candidatus Hakubellales</taxon>
        <taxon>Candidatus Hakubellaceae</taxon>
        <taxon>Candidatus Hakubella</taxon>
    </lineage>
</organism>
<evidence type="ECO:0000313" key="2">
    <source>
        <dbReference type="Proteomes" id="UP000561271"/>
    </source>
</evidence>
<dbReference type="AlphaFoldDB" id="A0A6V8PYU2"/>
<reference evidence="1 2" key="1">
    <citation type="journal article" date="2020" name="Front. Microbiol.">
        <title>Single-cell genomics of novel Actinobacteria with the Wood-Ljungdahl pathway discovered in a serpentinizing system.</title>
        <authorList>
            <person name="Merino N."/>
            <person name="Kawai M."/>
            <person name="Boyd E.S."/>
            <person name="Colman D.R."/>
            <person name="McGlynn S.E."/>
            <person name="Nealson K.H."/>
            <person name="Kurokawa K."/>
            <person name="Hongoh Y."/>
        </authorList>
    </citation>
    <scope>NUCLEOTIDE SEQUENCE [LARGE SCALE GENOMIC DNA]</scope>
    <source>
        <strain evidence="1 2">S44</strain>
    </source>
</reference>
<name>A0A6V8PYU2_9ACTN</name>
<sequence length="36" mass="3882">RGTAGGLENSIRLQESDAKPKAYRFMLGDNSMVGLV</sequence>
<gene>
    <name evidence="1" type="ORF">HKBW3S44_01187</name>
</gene>
<dbReference type="EMBL" id="BLSC01000101">
    <property type="protein sequence ID" value="GFP37507.1"/>
    <property type="molecule type" value="Genomic_DNA"/>
</dbReference>
<feature type="non-terminal residue" evidence="1">
    <location>
        <position position="1"/>
    </location>
</feature>
<dbReference type="Proteomes" id="UP000561271">
    <property type="component" value="Unassembled WGS sequence"/>
</dbReference>